<evidence type="ECO:0000256" key="2">
    <source>
        <dbReference type="SAM" id="MobiDB-lite"/>
    </source>
</evidence>
<protein>
    <submittedName>
        <fullName evidence="3">Uncharacterized protein</fullName>
    </submittedName>
</protein>
<feature type="region of interest" description="Disordered" evidence="2">
    <location>
        <begin position="1"/>
        <end position="26"/>
    </location>
</feature>
<evidence type="ECO:0000313" key="4">
    <source>
        <dbReference type="Proteomes" id="UP001161017"/>
    </source>
</evidence>
<feature type="coiled-coil region" evidence="1">
    <location>
        <begin position="234"/>
        <end position="261"/>
    </location>
</feature>
<proteinExistence type="predicted"/>
<sequence>MAAGGGAKTGAKPANKGATNGANGSTTPATTAIAAVEQRAAVAEVATDPVYAAAGELRSLVTHFYEFLGGETGSIDWAKFEEPKEGSAVDTPSGTSYLSATLNGRKKLIDVTGTAPNKKLIGVIDDLIKVTEDIAQTQKSQKELSAEKVPETKIAAWKSTVKQGKTDILVLASSAPSQASTNTPAGFGNIRIDVPKTDLSAQNAQLSSAMQGVQTAQNSVDVAQSSYDAAIKKAAETAKAMGQVEQRLKSLQEKGKTLEEIKKVLKDCIAVLVDLVIQIGKIEKFFTMLTSVIDEIVLPQARRFDRDMKKVGKYATADKFINVDDVTKQTIYVSTLQLKAYFSLLEDIAEMYTQVDKDYIRHGMDLCDQLAAGSSSKIPIATLSQQLSDYSSDSAKAVAEIISTRQAEVLKGLKERARKAAENSEAIENTVRERGLTIDESNKKAIEAGAKEAKHATQTLVDGEKSATALENEDMVLDG</sequence>
<feature type="compositionally biased region" description="Low complexity" evidence="2">
    <location>
        <begin position="9"/>
        <end position="18"/>
    </location>
</feature>
<keyword evidence="1" id="KW-0175">Coiled coil</keyword>
<name>A0AA43QPE4_9LECA</name>
<accession>A0AA43QPE4</accession>
<organism evidence="3 4">
    <name type="scientific">Ramalina farinacea</name>
    <dbReference type="NCBI Taxonomy" id="258253"/>
    <lineage>
        <taxon>Eukaryota</taxon>
        <taxon>Fungi</taxon>
        <taxon>Dikarya</taxon>
        <taxon>Ascomycota</taxon>
        <taxon>Pezizomycotina</taxon>
        <taxon>Lecanoromycetes</taxon>
        <taxon>OSLEUM clade</taxon>
        <taxon>Lecanoromycetidae</taxon>
        <taxon>Lecanorales</taxon>
        <taxon>Lecanorineae</taxon>
        <taxon>Ramalinaceae</taxon>
        <taxon>Ramalina</taxon>
    </lineage>
</organism>
<dbReference type="PANTHER" id="PTHR33488:SF2">
    <property type="entry name" value="EARLY ENDOSOME ANTIGEN 1-LIKE"/>
    <property type="match status" value="1"/>
</dbReference>
<comment type="caution">
    <text evidence="3">The sequence shown here is derived from an EMBL/GenBank/DDBJ whole genome shotgun (WGS) entry which is preliminary data.</text>
</comment>
<keyword evidence="4" id="KW-1185">Reference proteome</keyword>
<evidence type="ECO:0000313" key="3">
    <source>
        <dbReference type="EMBL" id="MDI1489094.1"/>
    </source>
</evidence>
<dbReference type="AlphaFoldDB" id="A0AA43QPE4"/>
<evidence type="ECO:0000256" key="1">
    <source>
        <dbReference type="SAM" id="Coils"/>
    </source>
</evidence>
<reference evidence="3" key="1">
    <citation type="journal article" date="2023" name="Genome Biol. Evol.">
        <title>First Whole Genome Sequence and Flow Cytometry Genome Size Data for the Lichen-Forming Fungus Ramalina farinacea (Ascomycota).</title>
        <authorList>
            <person name="Llewellyn T."/>
            <person name="Mian S."/>
            <person name="Hill R."/>
            <person name="Leitch I.J."/>
            <person name="Gaya E."/>
        </authorList>
    </citation>
    <scope>NUCLEOTIDE SEQUENCE</scope>
    <source>
        <strain evidence="3">LIQ254RAFAR</strain>
    </source>
</reference>
<dbReference type="Proteomes" id="UP001161017">
    <property type="component" value="Unassembled WGS sequence"/>
</dbReference>
<dbReference type="EMBL" id="JAPUFD010000008">
    <property type="protein sequence ID" value="MDI1489094.1"/>
    <property type="molecule type" value="Genomic_DNA"/>
</dbReference>
<feature type="region of interest" description="Disordered" evidence="2">
    <location>
        <begin position="456"/>
        <end position="479"/>
    </location>
</feature>
<gene>
    <name evidence="3" type="ORF">OHK93_008372</name>
</gene>
<dbReference type="PANTHER" id="PTHR33488">
    <property type="entry name" value="ZGC:162509"/>
    <property type="match status" value="1"/>
</dbReference>